<evidence type="ECO:0000313" key="1">
    <source>
        <dbReference type="EMBL" id="KAJ8618509.1"/>
    </source>
</evidence>
<name>A0ACC2KC21_PERAE</name>
<sequence length="151" mass="16743">MKEVGCCPNTSSYNVVIHLFGEKNEIGVAKCSMDEMVSIGLYLDMITCITMIKGFCNSNHLDDEHAVFCDMRNHGCSPNVVVYSTLVDEACKSESLGMTLELLDEMERDKNDCSKPNVVTYTSLIQNLCESQEGQAKEALGVLDWMRADAL</sequence>
<reference evidence="1 2" key="1">
    <citation type="journal article" date="2022" name="Hortic Res">
        <title>A haplotype resolved chromosomal level avocado genome allows analysis of novel avocado genes.</title>
        <authorList>
            <person name="Nath O."/>
            <person name="Fletcher S.J."/>
            <person name="Hayward A."/>
            <person name="Shaw L.M."/>
            <person name="Masouleh A.K."/>
            <person name="Furtado A."/>
            <person name="Henry R.J."/>
            <person name="Mitter N."/>
        </authorList>
    </citation>
    <scope>NUCLEOTIDE SEQUENCE [LARGE SCALE GENOMIC DNA]</scope>
    <source>
        <strain evidence="2">cv. Hass</strain>
    </source>
</reference>
<evidence type="ECO:0000313" key="2">
    <source>
        <dbReference type="Proteomes" id="UP001234297"/>
    </source>
</evidence>
<proteinExistence type="predicted"/>
<comment type="caution">
    <text evidence="1">The sequence shown here is derived from an EMBL/GenBank/DDBJ whole genome shotgun (WGS) entry which is preliminary data.</text>
</comment>
<protein>
    <submittedName>
        <fullName evidence="1">Uncharacterized protein</fullName>
    </submittedName>
</protein>
<dbReference type="Proteomes" id="UP001234297">
    <property type="component" value="Chromosome 4"/>
</dbReference>
<keyword evidence="2" id="KW-1185">Reference proteome</keyword>
<organism evidence="1 2">
    <name type="scientific">Persea americana</name>
    <name type="common">Avocado</name>
    <dbReference type="NCBI Taxonomy" id="3435"/>
    <lineage>
        <taxon>Eukaryota</taxon>
        <taxon>Viridiplantae</taxon>
        <taxon>Streptophyta</taxon>
        <taxon>Embryophyta</taxon>
        <taxon>Tracheophyta</taxon>
        <taxon>Spermatophyta</taxon>
        <taxon>Magnoliopsida</taxon>
        <taxon>Magnoliidae</taxon>
        <taxon>Laurales</taxon>
        <taxon>Lauraceae</taxon>
        <taxon>Persea</taxon>
    </lineage>
</organism>
<gene>
    <name evidence="1" type="ORF">MRB53_014695</name>
</gene>
<accession>A0ACC2KC21</accession>
<dbReference type="EMBL" id="CM056812">
    <property type="protein sequence ID" value="KAJ8618509.1"/>
    <property type="molecule type" value="Genomic_DNA"/>
</dbReference>